<dbReference type="SUPFAM" id="SSF81593">
    <property type="entry name" value="Nucleotidyltransferase substrate binding subunit/domain"/>
    <property type="match status" value="1"/>
</dbReference>
<dbReference type="SMART" id="SM00748">
    <property type="entry name" value="HEPN"/>
    <property type="match status" value="1"/>
</dbReference>
<dbReference type="Proteomes" id="UP000242188">
    <property type="component" value="Unassembled WGS sequence"/>
</dbReference>
<comment type="caution">
    <text evidence="3">The sequence shown here is derived from an EMBL/GenBank/DDBJ whole genome shotgun (WGS) entry which is preliminary data.</text>
</comment>
<evidence type="ECO:0000259" key="2">
    <source>
        <dbReference type="PROSITE" id="PS50910"/>
    </source>
</evidence>
<dbReference type="PANTHER" id="PTHR46919:SF2">
    <property type="entry name" value="SACSIN"/>
    <property type="match status" value="1"/>
</dbReference>
<keyword evidence="4" id="KW-1185">Reference proteome</keyword>
<dbReference type="InterPro" id="IPR007842">
    <property type="entry name" value="HEPN_dom"/>
</dbReference>
<feature type="compositionally biased region" description="Basic and acidic residues" evidence="1">
    <location>
        <begin position="38"/>
        <end position="55"/>
    </location>
</feature>
<accession>A0A210QRG5</accession>
<organism evidence="3 4">
    <name type="scientific">Mizuhopecten yessoensis</name>
    <name type="common">Japanese scallop</name>
    <name type="synonym">Patinopecten yessoensis</name>
    <dbReference type="NCBI Taxonomy" id="6573"/>
    <lineage>
        <taxon>Eukaryota</taxon>
        <taxon>Metazoa</taxon>
        <taxon>Spiralia</taxon>
        <taxon>Lophotrochozoa</taxon>
        <taxon>Mollusca</taxon>
        <taxon>Bivalvia</taxon>
        <taxon>Autobranchia</taxon>
        <taxon>Pteriomorphia</taxon>
        <taxon>Pectinida</taxon>
        <taxon>Pectinoidea</taxon>
        <taxon>Pectinidae</taxon>
        <taxon>Mizuhopecten</taxon>
    </lineage>
</organism>
<feature type="region of interest" description="Disordered" evidence="1">
    <location>
        <begin position="15"/>
        <end position="74"/>
    </location>
</feature>
<reference evidence="3 4" key="1">
    <citation type="journal article" date="2017" name="Nat. Ecol. Evol.">
        <title>Scallop genome provides insights into evolution of bilaterian karyotype and development.</title>
        <authorList>
            <person name="Wang S."/>
            <person name="Zhang J."/>
            <person name="Jiao W."/>
            <person name="Li J."/>
            <person name="Xun X."/>
            <person name="Sun Y."/>
            <person name="Guo X."/>
            <person name="Huan P."/>
            <person name="Dong B."/>
            <person name="Zhang L."/>
            <person name="Hu X."/>
            <person name="Sun X."/>
            <person name="Wang J."/>
            <person name="Zhao C."/>
            <person name="Wang Y."/>
            <person name="Wang D."/>
            <person name="Huang X."/>
            <person name="Wang R."/>
            <person name="Lv J."/>
            <person name="Li Y."/>
            <person name="Zhang Z."/>
            <person name="Liu B."/>
            <person name="Lu W."/>
            <person name="Hui Y."/>
            <person name="Liang J."/>
            <person name="Zhou Z."/>
            <person name="Hou R."/>
            <person name="Li X."/>
            <person name="Liu Y."/>
            <person name="Li H."/>
            <person name="Ning X."/>
            <person name="Lin Y."/>
            <person name="Zhao L."/>
            <person name="Xing Q."/>
            <person name="Dou J."/>
            <person name="Li Y."/>
            <person name="Mao J."/>
            <person name="Guo H."/>
            <person name="Dou H."/>
            <person name="Li T."/>
            <person name="Mu C."/>
            <person name="Jiang W."/>
            <person name="Fu Q."/>
            <person name="Fu X."/>
            <person name="Miao Y."/>
            <person name="Liu J."/>
            <person name="Yu Q."/>
            <person name="Li R."/>
            <person name="Liao H."/>
            <person name="Li X."/>
            <person name="Kong Y."/>
            <person name="Jiang Z."/>
            <person name="Chourrout D."/>
            <person name="Li R."/>
            <person name="Bao Z."/>
        </authorList>
    </citation>
    <scope>NUCLEOTIDE SEQUENCE [LARGE SCALE GENOMIC DNA]</scope>
    <source>
        <strain evidence="3 4">PY_sf001</strain>
    </source>
</reference>
<dbReference type="Gene3D" id="1.20.120.330">
    <property type="entry name" value="Nucleotidyltransferases domain 2"/>
    <property type="match status" value="1"/>
</dbReference>
<proteinExistence type="predicted"/>
<dbReference type="OrthoDB" id="6160218at2759"/>
<dbReference type="PANTHER" id="PTHR46919">
    <property type="entry name" value="ZINC FINGER, C3HC4 TYPE (RING FINGER) FAMILY PROTEIN"/>
    <property type="match status" value="1"/>
</dbReference>
<dbReference type="Pfam" id="PF05168">
    <property type="entry name" value="HEPN"/>
    <property type="match status" value="1"/>
</dbReference>
<evidence type="ECO:0000313" key="4">
    <source>
        <dbReference type="Proteomes" id="UP000242188"/>
    </source>
</evidence>
<protein>
    <recommendedName>
        <fullName evidence="2">HEPN domain-containing protein</fullName>
    </recommendedName>
</protein>
<evidence type="ECO:0000313" key="3">
    <source>
        <dbReference type="EMBL" id="OWF51347.1"/>
    </source>
</evidence>
<sequence>MLVWDRLTNGDRVSVDDDVDASDYSQYRPSPNSQFYDDVYRQCSRERKRYQESSKSRGGSRRSHFHDNDPVSNPMQQRKWFKQAELDLAAAEHFMKSTEEVQAYNWICYMSHQAVEKSLMSMMYRRDANSVNNGHDIYGIAASLGDDSLMSATGEMQSLLGNYTHLRYPDEHAAGRIPSSSVTRAMAETAFGIARRILDKVDAKN</sequence>
<dbReference type="AlphaFoldDB" id="A0A210QRG5"/>
<dbReference type="PROSITE" id="PS50910">
    <property type="entry name" value="HEPN"/>
    <property type="match status" value="1"/>
</dbReference>
<name>A0A210QRG5_MIZYE</name>
<evidence type="ECO:0000256" key="1">
    <source>
        <dbReference type="SAM" id="MobiDB-lite"/>
    </source>
</evidence>
<gene>
    <name evidence="3" type="ORF">KP79_PYT00738</name>
</gene>
<feature type="domain" description="HEPN" evidence="2">
    <location>
        <begin position="85"/>
        <end position="197"/>
    </location>
</feature>
<dbReference type="EMBL" id="NEDP02002278">
    <property type="protein sequence ID" value="OWF51347.1"/>
    <property type="molecule type" value="Genomic_DNA"/>
</dbReference>